<gene>
    <name evidence="4" type="ORF">Cba03nite_34400</name>
</gene>
<dbReference type="Proteomes" id="UP000601223">
    <property type="component" value="Unassembled WGS sequence"/>
</dbReference>
<dbReference type="SUPFAM" id="SSF50998">
    <property type="entry name" value="Quinoprotein alcohol dehydrogenase-like"/>
    <property type="match status" value="1"/>
</dbReference>
<dbReference type="InterPro" id="IPR015943">
    <property type="entry name" value="WD40/YVTN_repeat-like_dom_sf"/>
</dbReference>
<organism evidence="4 5">
    <name type="scientific">Catellatospora bangladeshensis</name>
    <dbReference type="NCBI Taxonomy" id="310355"/>
    <lineage>
        <taxon>Bacteria</taxon>
        <taxon>Bacillati</taxon>
        <taxon>Actinomycetota</taxon>
        <taxon>Actinomycetes</taxon>
        <taxon>Micromonosporales</taxon>
        <taxon>Micromonosporaceae</taxon>
        <taxon>Catellatospora</taxon>
    </lineage>
</organism>
<proteinExistence type="predicted"/>
<dbReference type="PRINTS" id="PR00320">
    <property type="entry name" value="GPROTEINBRPT"/>
</dbReference>
<dbReference type="RefSeq" id="WP_203746862.1">
    <property type="nucleotide sequence ID" value="NZ_BONF01000017.1"/>
</dbReference>
<dbReference type="AlphaFoldDB" id="A0A8J3NK17"/>
<evidence type="ECO:0000256" key="1">
    <source>
        <dbReference type="ARBA" id="ARBA00022574"/>
    </source>
</evidence>
<evidence type="ECO:0000313" key="5">
    <source>
        <dbReference type="Proteomes" id="UP000601223"/>
    </source>
</evidence>
<accession>A0A8J3NK17</accession>
<dbReference type="SMART" id="SM00320">
    <property type="entry name" value="WD40"/>
    <property type="match status" value="10"/>
</dbReference>
<feature type="repeat" description="WD" evidence="3">
    <location>
        <begin position="292"/>
        <end position="326"/>
    </location>
</feature>
<protein>
    <recommendedName>
        <fullName evidence="6">WD40 repeat protein</fullName>
    </recommendedName>
</protein>
<dbReference type="InterPro" id="IPR011047">
    <property type="entry name" value="Quinoprotein_ADH-like_sf"/>
</dbReference>
<feature type="repeat" description="WD" evidence="3">
    <location>
        <begin position="191"/>
        <end position="234"/>
    </location>
</feature>
<dbReference type="PROSITE" id="PS50294">
    <property type="entry name" value="WD_REPEATS_REGION"/>
    <property type="match status" value="1"/>
</dbReference>
<keyword evidence="2" id="KW-0677">Repeat</keyword>
<feature type="repeat" description="WD" evidence="3">
    <location>
        <begin position="236"/>
        <end position="280"/>
    </location>
</feature>
<dbReference type="EMBL" id="BONF01000017">
    <property type="protein sequence ID" value="GIF82091.1"/>
    <property type="molecule type" value="Genomic_DNA"/>
</dbReference>
<name>A0A8J3NK17_9ACTN</name>
<keyword evidence="5" id="KW-1185">Reference proteome</keyword>
<reference evidence="4 5" key="1">
    <citation type="submission" date="2021-01" db="EMBL/GenBank/DDBJ databases">
        <title>Whole genome shotgun sequence of Catellatospora bangladeshensis NBRC 107357.</title>
        <authorList>
            <person name="Komaki H."/>
            <person name="Tamura T."/>
        </authorList>
    </citation>
    <scope>NUCLEOTIDE SEQUENCE [LARGE SCALE GENOMIC DNA]</scope>
    <source>
        <strain evidence="4 5">NBRC 107357</strain>
    </source>
</reference>
<comment type="caution">
    <text evidence="4">The sequence shown here is derived from an EMBL/GenBank/DDBJ whole genome shotgun (WGS) entry which is preliminary data.</text>
</comment>
<dbReference type="PROSITE" id="PS50082">
    <property type="entry name" value="WD_REPEATS_2"/>
    <property type="match status" value="4"/>
</dbReference>
<evidence type="ECO:0000313" key="4">
    <source>
        <dbReference type="EMBL" id="GIF82091.1"/>
    </source>
</evidence>
<dbReference type="Pfam" id="PF00400">
    <property type="entry name" value="WD40"/>
    <property type="match status" value="4"/>
</dbReference>
<keyword evidence="1 3" id="KW-0853">WD repeat</keyword>
<dbReference type="PANTHER" id="PTHR22847">
    <property type="entry name" value="WD40 REPEAT PROTEIN"/>
    <property type="match status" value="1"/>
</dbReference>
<dbReference type="InterPro" id="IPR001680">
    <property type="entry name" value="WD40_rpt"/>
</dbReference>
<sequence>MTEGPQRTADEHLRIVRALLAQERLLHSPYVRQHLARHAALAGPDGWAAIAADGRALTVLDQMSLAAGATTSAFHGTALPAELWGVIFGADRLQRVAPADRTGVRQLATAMALGQVEHATPPEAGAAWSVRAAHVTPRIRLVRQFAAGVIRTRSLAVLSGQYDHDMVLAGDEDGVLRLLDPDDGTELWRVDTGHRGEIRSVSVLSRPGGALVATGGADGQVMLWDAVTASRIHPPLLGHAKGVNTTMFLRLPTGADRLVSAGYDGVVRLWDPDTGRLAGPALHGHHRWLGAVTAIASDSGAPMLITAGGDGTIRSWDPSEHRETLTLQPHIPSLFPLERWAAVSFTGGDGQPLTAISHNADIEIWDPRAPGKPIRALVGHTGNVYSMDVWTAPDGTVLIVSTGFDSTVRIWDPNGVGQVGQPLYGSGQPVHAVRAFADGNGRTLLVAAGEDRTVRVLDPAMVLVDNDRIFDERTQPIRAATLHNPHPYGVVHHSVTFTGPGGRTWLATSCGMGNIAVWHPDRPNAAEYLLQAPAPVNNLAVLPDSGGMRLLVGSSQDGEPRVWHPHRRWRRTAPVKLLRSSLGEPVRLLQTYQNPSGQAWLAAWTGERILVWLAADLDHPVCAIDEQRPVRSMAFIDAEDGLLLTAYRVDDGVLTAWRLPAGEPWWEAPAKSSSVVTFRAGNGTIRIATVNHDGRVCIWDPRSAETMSRPLHAWGAATDDWVSCLCQWRVGDRTWLVVARGQGHIELLDPADGTIGLVIPAELPDEGAVAWNGGLVLTGMQGWVLIELAVGHGRLAAVCGEVK</sequence>
<evidence type="ECO:0000256" key="2">
    <source>
        <dbReference type="ARBA" id="ARBA00022737"/>
    </source>
</evidence>
<dbReference type="PANTHER" id="PTHR22847:SF637">
    <property type="entry name" value="WD REPEAT DOMAIN 5B"/>
    <property type="match status" value="1"/>
</dbReference>
<dbReference type="Gene3D" id="2.130.10.10">
    <property type="entry name" value="YVTN repeat-like/Quinoprotein amine dehydrogenase"/>
    <property type="match status" value="3"/>
</dbReference>
<feature type="repeat" description="WD" evidence="3">
    <location>
        <begin position="377"/>
        <end position="412"/>
    </location>
</feature>
<dbReference type="InterPro" id="IPR020472">
    <property type="entry name" value="WD40_PAC1"/>
</dbReference>
<evidence type="ECO:0000256" key="3">
    <source>
        <dbReference type="PROSITE-ProRule" id="PRU00221"/>
    </source>
</evidence>
<dbReference type="CDD" id="cd00200">
    <property type="entry name" value="WD40"/>
    <property type="match status" value="1"/>
</dbReference>
<evidence type="ECO:0008006" key="6">
    <source>
        <dbReference type="Google" id="ProtNLM"/>
    </source>
</evidence>